<dbReference type="Gene3D" id="3.50.50.60">
    <property type="entry name" value="FAD/NAD(P)-binding domain"/>
    <property type="match status" value="2"/>
</dbReference>
<evidence type="ECO:0000256" key="7">
    <source>
        <dbReference type="ARBA" id="ARBA00023157"/>
    </source>
</evidence>
<comment type="caution">
    <text evidence="10">The sequence shown here is derived from an EMBL/GenBank/DDBJ whole genome shotgun (WGS) entry which is preliminary data.</text>
</comment>
<sequence>MTVPYDVVVIGAGSAGLVVASAASQLKAKVLLVEGSERIGGDCLWYGCVPSKSLIHVAHTVHQIRRAAASGLVASLSGTGIRLDDLQVDYLKVYQHIRSAQEFIANHADSPDRFRKLGVEIVFAKGHFVDERTFEVGGRRVQARAFVVATGSRPLVPPLPGLAEVGCLTNESVFDLTRLPKSLAVIGAGAIGCELGQALARLGSEVTLIASRDRILPKEDPEAAQVVQQQLAQDGIRILTQTRAQKVSQENGEKLLYVRARNGSGDEVIRAEEILVAAGRIPNLEGLGLEAAGVQYGPQGIQVNAKLQTSNPRIYGCGDVIGGPQFTHVAGYEAAVALVNALFLP</sequence>
<dbReference type="PRINTS" id="PR00411">
    <property type="entry name" value="PNDRDTASEI"/>
</dbReference>
<keyword evidence="11" id="KW-1185">Reference proteome</keyword>
<dbReference type="Pfam" id="PF07992">
    <property type="entry name" value="Pyr_redox_2"/>
    <property type="match status" value="1"/>
</dbReference>
<dbReference type="EMBL" id="JAFIRA010000018">
    <property type="protein sequence ID" value="MCJ2542982.1"/>
    <property type="molecule type" value="Genomic_DNA"/>
</dbReference>
<accession>A0ABT0CB86</accession>
<dbReference type="PANTHER" id="PTHR43014:SF2">
    <property type="entry name" value="MERCURIC REDUCTASE"/>
    <property type="match status" value="1"/>
</dbReference>
<keyword evidence="4" id="KW-0274">FAD</keyword>
<evidence type="ECO:0000256" key="3">
    <source>
        <dbReference type="ARBA" id="ARBA00022630"/>
    </source>
</evidence>
<protein>
    <submittedName>
        <fullName evidence="10">FAD-dependent oxidoreductase</fullName>
    </submittedName>
</protein>
<dbReference type="InterPro" id="IPR036188">
    <property type="entry name" value="FAD/NAD-bd_sf"/>
</dbReference>
<keyword evidence="8" id="KW-0676">Redox-active center</keyword>
<feature type="domain" description="FAD/NAD(P)-binding" evidence="9">
    <location>
        <begin position="5"/>
        <end position="334"/>
    </location>
</feature>
<organism evidence="10 11">
    <name type="scientific">Thermostichus vulcanus str. 'Rupite'</name>
    <dbReference type="NCBI Taxonomy" id="2813851"/>
    <lineage>
        <taxon>Bacteria</taxon>
        <taxon>Bacillati</taxon>
        <taxon>Cyanobacteriota</taxon>
        <taxon>Cyanophyceae</taxon>
        <taxon>Thermostichales</taxon>
        <taxon>Thermostichaceae</taxon>
        <taxon>Thermostichus</taxon>
    </lineage>
</organism>
<dbReference type="RefSeq" id="WP_244350258.1">
    <property type="nucleotide sequence ID" value="NZ_JAFIRA010000018.1"/>
</dbReference>
<evidence type="ECO:0000256" key="4">
    <source>
        <dbReference type="ARBA" id="ARBA00022827"/>
    </source>
</evidence>
<dbReference type="Proteomes" id="UP000830835">
    <property type="component" value="Unassembled WGS sequence"/>
</dbReference>
<evidence type="ECO:0000256" key="5">
    <source>
        <dbReference type="ARBA" id="ARBA00022857"/>
    </source>
</evidence>
<gene>
    <name evidence="10" type="ORF">JX360_08700</name>
</gene>
<keyword evidence="6" id="KW-0560">Oxidoreductase</keyword>
<evidence type="ECO:0000313" key="10">
    <source>
        <dbReference type="EMBL" id="MCJ2542982.1"/>
    </source>
</evidence>
<dbReference type="InterPro" id="IPR023753">
    <property type="entry name" value="FAD/NAD-binding_dom"/>
</dbReference>
<keyword evidence="5" id="KW-0521">NADP</keyword>
<comment type="similarity">
    <text evidence="2">Belongs to the class-I pyridine nucleotide-disulfide oxidoreductase family.</text>
</comment>
<name>A0ABT0CB86_THEVL</name>
<dbReference type="PANTHER" id="PTHR43014">
    <property type="entry name" value="MERCURIC REDUCTASE"/>
    <property type="match status" value="1"/>
</dbReference>
<evidence type="ECO:0000313" key="11">
    <source>
        <dbReference type="Proteomes" id="UP000830835"/>
    </source>
</evidence>
<comment type="cofactor">
    <cofactor evidence="1">
        <name>FAD</name>
        <dbReference type="ChEBI" id="CHEBI:57692"/>
    </cofactor>
</comment>
<evidence type="ECO:0000256" key="1">
    <source>
        <dbReference type="ARBA" id="ARBA00001974"/>
    </source>
</evidence>
<keyword evidence="3" id="KW-0285">Flavoprotein</keyword>
<feature type="non-terminal residue" evidence="10">
    <location>
        <position position="345"/>
    </location>
</feature>
<reference evidence="10" key="1">
    <citation type="submission" date="2021-02" db="EMBL/GenBank/DDBJ databases">
        <title>The CRISPR/cas machinery reduction and long-range gene transfer in the hot spring cyanobacterium Synechococcus.</title>
        <authorList>
            <person name="Dvorak P."/>
            <person name="Jahodarova E."/>
            <person name="Hasler P."/>
            <person name="Poulickova A."/>
        </authorList>
    </citation>
    <scope>NUCLEOTIDE SEQUENCE</scope>
    <source>
        <strain evidence="10">Rupite</strain>
    </source>
</reference>
<keyword evidence="7" id="KW-1015">Disulfide bond</keyword>
<evidence type="ECO:0000256" key="2">
    <source>
        <dbReference type="ARBA" id="ARBA00007532"/>
    </source>
</evidence>
<proteinExistence type="inferred from homology"/>
<evidence type="ECO:0000256" key="6">
    <source>
        <dbReference type="ARBA" id="ARBA00023002"/>
    </source>
</evidence>
<dbReference type="PROSITE" id="PS00076">
    <property type="entry name" value="PYRIDINE_REDOX_1"/>
    <property type="match status" value="1"/>
</dbReference>
<evidence type="ECO:0000256" key="8">
    <source>
        <dbReference type="ARBA" id="ARBA00023284"/>
    </source>
</evidence>
<evidence type="ECO:0000259" key="9">
    <source>
        <dbReference type="Pfam" id="PF07992"/>
    </source>
</evidence>
<dbReference type="SUPFAM" id="SSF51905">
    <property type="entry name" value="FAD/NAD(P)-binding domain"/>
    <property type="match status" value="1"/>
</dbReference>
<dbReference type="InterPro" id="IPR012999">
    <property type="entry name" value="Pyr_OxRdtase_I_AS"/>
</dbReference>
<dbReference type="PRINTS" id="PR00368">
    <property type="entry name" value="FADPNR"/>
</dbReference>